<comment type="caution">
    <text evidence="3">The sequence shown here is derived from an EMBL/GenBank/DDBJ whole genome shotgun (WGS) entry which is preliminary data.</text>
</comment>
<organism evidence="3 4">
    <name type="scientific">Actinomadura alba</name>
    <dbReference type="NCBI Taxonomy" id="406431"/>
    <lineage>
        <taxon>Bacteria</taxon>
        <taxon>Bacillati</taxon>
        <taxon>Actinomycetota</taxon>
        <taxon>Actinomycetes</taxon>
        <taxon>Streptosporangiales</taxon>
        <taxon>Thermomonosporaceae</taxon>
        <taxon>Actinomadura</taxon>
    </lineage>
</organism>
<keyword evidence="4" id="KW-1185">Reference proteome</keyword>
<feature type="domain" description="ChsH2 rubredoxin-like zinc ribbon" evidence="2">
    <location>
        <begin position="18"/>
        <end position="53"/>
    </location>
</feature>
<dbReference type="SUPFAM" id="SSF50249">
    <property type="entry name" value="Nucleic acid-binding proteins"/>
    <property type="match status" value="1"/>
</dbReference>
<evidence type="ECO:0000259" key="2">
    <source>
        <dbReference type="Pfam" id="PF12172"/>
    </source>
</evidence>
<evidence type="ECO:0000259" key="1">
    <source>
        <dbReference type="Pfam" id="PF01796"/>
    </source>
</evidence>
<accession>A0ABR7LH21</accession>
<reference evidence="3 4" key="1">
    <citation type="submission" date="2020-06" db="EMBL/GenBank/DDBJ databases">
        <title>Actinomadura xiongansis sp. nov., isolated from soil of Baiyangdian.</title>
        <authorList>
            <person name="Zhang X."/>
        </authorList>
    </citation>
    <scope>NUCLEOTIDE SEQUENCE [LARGE SCALE GENOMIC DNA]</scope>
    <source>
        <strain evidence="3 4">HBUM206468</strain>
    </source>
</reference>
<dbReference type="InterPro" id="IPR012340">
    <property type="entry name" value="NA-bd_OB-fold"/>
</dbReference>
<dbReference type="InterPro" id="IPR022002">
    <property type="entry name" value="ChsH2_Znr"/>
</dbReference>
<dbReference type="PANTHER" id="PTHR34075:SF5">
    <property type="entry name" value="BLR3430 PROTEIN"/>
    <property type="match status" value="1"/>
</dbReference>
<dbReference type="Proteomes" id="UP000805614">
    <property type="component" value="Unassembled WGS sequence"/>
</dbReference>
<dbReference type="RefSeq" id="WP_187241058.1">
    <property type="nucleotide sequence ID" value="NZ_BAAAOK010000011.1"/>
</dbReference>
<feature type="domain" description="ChsH2 C-terminal OB-fold" evidence="1">
    <location>
        <begin position="57"/>
        <end position="118"/>
    </location>
</feature>
<dbReference type="InterPro" id="IPR002878">
    <property type="entry name" value="ChsH2_C"/>
</dbReference>
<sequence>MDHARPLPSPTPLTAPYWDACRRGELLIQHCAGCGRFVHFPEPACPFCGGADLPYDQVSGRGRIHTYSVVHRAFLPGFDTPYVLAWIDLDEGARAFGDVVGCPPEDVRIGSRVRVCFEDLPGFGTVPRWRLLLDPVPPPDP</sequence>
<dbReference type="Pfam" id="PF01796">
    <property type="entry name" value="OB_ChsH2_C"/>
    <property type="match status" value="1"/>
</dbReference>
<dbReference type="InterPro" id="IPR052513">
    <property type="entry name" value="Thioester_dehydratase-like"/>
</dbReference>
<dbReference type="Gene3D" id="6.10.30.10">
    <property type="match status" value="1"/>
</dbReference>
<evidence type="ECO:0000313" key="4">
    <source>
        <dbReference type="Proteomes" id="UP000805614"/>
    </source>
</evidence>
<dbReference type="PANTHER" id="PTHR34075">
    <property type="entry name" value="BLR3430 PROTEIN"/>
    <property type="match status" value="1"/>
</dbReference>
<evidence type="ECO:0000313" key="3">
    <source>
        <dbReference type="EMBL" id="MBC6464149.1"/>
    </source>
</evidence>
<protein>
    <submittedName>
        <fullName evidence="3">OB-fold domain-containing protein</fullName>
    </submittedName>
</protein>
<dbReference type="Pfam" id="PF12172">
    <property type="entry name" value="zf-ChsH2"/>
    <property type="match status" value="1"/>
</dbReference>
<name>A0ABR7LH21_9ACTN</name>
<dbReference type="EMBL" id="JABVEC010000001">
    <property type="protein sequence ID" value="MBC6464149.1"/>
    <property type="molecule type" value="Genomic_DNA"/>
</dbReference>
<gene>
    <name evidence="3" type="ORF">HKK74_01340</name>
</gene>
<proteinExistence type="predicted"/>